<organism evidence="1 2">
    <name type="scientific">Camellia lanceoleosa</name>
    <dbReference type="NCBI Taxonomy" id="1840588"/>
    <lineage>
        <taxon>Eukaryota</taxon>
        <taxon>Viridiplantae</taxon>
        <taxon>Streptophyta</taxon>
        <taxon>Embryophyta</taxon>
        <taxon>Tracheophyta</taxon>
        <taxon>Spermatophyta</taxon>
        <taxon>Magnoliopsida</taxon>
        <taxon>eudicotyledons</taxon>
        <taxon>Gunneridae</taxon>
        <taxon>Pentapetalae</taxon>
        <taxon>asterids</taxon>
        <taxon>Ericales</taxon>
        <taxon>Theaceae</taxon>
        <taxon>Camellia</taxon>
    </lineage>
</organism>
<protein>
    <submittedName>
        <fullName evidence="1">Uncharacterized protein</fullName>
    </submittedName>
</protein>
<name>A0ACC0IAT0_9ERIC</name>
<dbReference type="Proteomes" id="UP001060215">
    <property type="component" value="Chromosome 6"/>
</dbReference>
<evidence type="ECO:0000313" key="1">
    <source>
        <dbReference type="EMBL" id="KAI8022078.1"/>
    </source>
</evidence>
<accession>A0ACC0IAT0</accession>
<evidence type="ECO:0000313" key="2">
    <source>
        <dbReference type="Proteomes" id="UP001060215"/>
    </source>
</evidence>
<gene>
    <name evidence="1" type="ORF">LOK49_LG03G02087</name>
</gene>
<proteinExistence type="predicted"/>
<keyword evidence="2" id="KW-1185">Reference proteome</keyword>
<comment type="caution">
    <text evidence="1">The sequence shown here is derived from an EMBL/GenBank/DDBJ whole genome shotgun (WGS) entry which is preliminary data.</text>
</comment>
<dbReference type="EMBL" id="CM045763">
    <property type="protein sequence ID" value="KAI8022078.1"/>
    <property type="molecule type" value="Genomic_DNA"/>
</dbReference>
<reference evidence="1 2" key="1">
    <citation type="journal article" date="2022" name="Plant J.">
        <title>Chromosome-level genome of Camellia lanceoleosa provides a valuable resource for understanding genome evolution and self-incompatibility.</title>
        <authorList>
            <person name="Gong W."/>
            <person name="Xiao S."/>
            <person name="Wang L."/>
            <person name="Liao Z."/>
            <person name="Chang Y."/>
            <person name="Mo W."/>
            <person name="Hu G."/>
            <person name="Li W."/>
            <person name="Zhao G."/>
            <person name="Zhu H."/>
            <person name="Hu X."/>
            <person name="Ji K."/>
            <person name="Xiang X."/>
            <person name="Song Q."/>
            <person name="Yuan D."/>
            <person name="Jin S."/>
            <person name="Zhang L."/>
        </authorList>
    </citation>
    <scope>NUCLEOTIDE SEQUENCE [LARGE SCALE GENOMIC DNA]</scope>
    <source>
        <strain evidence="1">SQ_2022a</strain>
    </source>
</reference>
<sequence>MQRSWSCSGCLRQRCGVERNIGVLICSGPKYREVGVAVGVFSRGDVVEGVFWGWIWSHLLQGKVEGRRGQQARRMCGGAGVLQKTRLVVGSKLD</sequence>